<evidence type="ECO:0000313" key="3">
    <source>
        <dbReference type="Proteomes" id="UP000025756"/>
    </source>
</evidence>
<dbReference type="Proteomes" id="UP000025756">
    <property type="component" value="Unassembled WGS sequence"/>
</dbReference>
<reference evidence="2 3" key="1">
    <citation type="submission" date="2014-03" db="EMBL/GenBank/DDBJ databases">
        <title>Genome sequence of Bordetella bronchiseptica.</title>
        <authorList>
            <person name="Harvill E."/>
            <person name="Goodfield L.L."/>
            <person name="Ivanov Y.V."/>
            <person name="Meyer J.A."/>
            <person name="Muse S.J."/>
            <person name="Jacobs N."/>
            <person name="Bendor L."/>
            <person name="Smallridge W.E."/>
            <person name="Brinkac L.M."/>
            <person name="Sanka R."/>
            <person name="Kim M."/>
            <person name="Losada L."/>
        </authorList>
    </citation>
    <scope>NUCLEOTIDE SEQUENCE [LARGE SCALE GENOMIC DNA]</scope>
    <source>
        <strain evidence="2 3">00-P-2796</strain>
    </source>
</reference>
<gene>
    <name evidence="2" type="ORF">L490_5162</name>
</gene>
<evidence type="ECO:0000256" key="1">
    <source>
        <dbReference type="SAM" id="MobiDB-lite"/>
    </source>
</evidence>
<dbReference type="Pfam" id="PF16510">
    <property type="entry name" value="P22_portal"/>
    <property type="match status" value="1"/>
</dbReference>
<name>A0ABR4R9J5_BORBO</name>
<feature type="non-terminal residue" evidence="2">
    <location>
        <position position="392"/>
    </location>
</feature>
<protein>
    <submittedName>
        <fullName evidence="2">N-acetyltransferase YedL</fullName>
    </submittedName>
</protein>
<feature type="region of interest" description="Disordered" evidence="1">
    <location>
        <begin position="310"/>
        <end position="340"/>
    </location>
</feature>
<sequence>QPKLAVYDKIRCAFHIGPIRVQDRATNRRRFPYIPFFGYREDLTGVPYGIIRAMLSPQDEVNARAARMMWLMNSRRTFIDSDALDEKYNTMSDVSREIGQSDAFIVTNPQARRVGANIKVESNFDLSQQQFQVMQERKQAIQEAAGVYAAMMGQQSNASSGLAIQSLVEQGVTTLAKINDNYRVARRGVGNAMLDLIKEDMTDQAEILVDNGTVKRKVVVNIPRKDPTTGQAYKENDVQTAPVKVALSDVPSTPTYRAQQFAAFSEILKSMPPDMQALLIPFALEMSDFGKRKEMAAFLRAQLGIQADPNSPEAQAAKQQADEAANAQAQTAMQDAQSKIEERQARTQKLLAEAERIRSEAGAAGDADTVGQVDGALARYEQEMQKLRQQLV</sequence>
<dbReference type="InterPro" id="IPR032427">
    <property type="entry name" value="P22_portal"/>
</dbReference>
<organism evidence="2 3">
    <name type="scientific">Bordetella bronchiseptica 00-P-2796</name>
    <dbReference type="NCBI Taxonomy" id="1331199"/>
    <lineage>
        <taxon>Bacteria</taxon>
        <taxon>Pseudomonadati</taxon>
        <taxon>Pseudomonadota</taxon>
        <taxon>Betaproteobacteria</taxon>
        <taxon>Burkholderiales</taxon>
        <taxon>Alcaligenaceae</taxon>
        <taxon>Bordetella</taxon>
    </lineage>
</organism>
<keyword evidence="3" id="KW-1185">Reference proteome</keyword>
<evidence type="ECO:0000313" key="2">
    <source>
        <dbReference type="EMBL" id="KCV32138.1"/>
    </source>
</evidence>
<feature type="non-terminal residue" evidence="2">
    <location>
        <position position="1"/>
    </location>
</feature>
<feature type="compositionally biased region" description="Low complexity" evidence="1">
    <location>
        <begin position="314"/>
        <end position="337"/>
    </location>
</feature>
<accession>A0ABR4R9J5</accession>
<proteinExistence type="predicted"/>
<comment type="caution">
    <text evidence="2">The sequence shown here is derived from an EMBL/GenBank/DDBJ whole genome shotgun (WGS) entry which is preliminary data.</text>
</comment>
<dbReference type="EMBL" id="JGWH01000144">
    <property type="protein sequence ID" value="KCV32138.1"/>
    <property type="molecule type" value="Genomic_DNA"/>
</dbReference>